<evidence type="ECO:0000256" key="2">
    <source>
        <dbReference type="ARBA" id="ARBA00022448"/>
    </source>
</evidence>
<evidence type="ECO:0000256" key="5">
    <source>
        <dbReference type="ARBA" id="ARBA00022958"/>
    </source>
</evidence>
<dbReference type="GO" id="GO:0015297">
    <property type="term" value="F:antiporter activity"/>
    <property type="evidence" value="ECO:0007669"/>
    <property type="project" value="InterPro"/>
</dbReference>
<dbReference type="Gene3D" id="1.20.1530.20">
    <property type="match status" value="1"/>
</dbReference>
<keyword evidence="3" id="KW-0633">Potassium transport</keyword>
<feature type="transmembrane region" description="Helical" evidence="10">
    <location>
        <begin position="68"/>
        <end position="90"/>
    </location>
</feature>
<evidence type="ECO:0000256" key="3">
    <source>
        <dbReference type="ARBA" id="ARBA00022538"/>
    </source>
</evidence>
<feature type="domain" description="Cation/H(+) antiporter C-terminal" evidence="13">
    <location>
        <begin position="638"/>
        <end position="802"/>
    </location>
</feature>
<keyword evidence="4 10" id="KW-0812">Transmembrane</keyword>
<dbReference type="EMBL" id="VDCV01000007">
    <property type="protein sequence ID" value="KAB5548306.1"/>
    <property type="molecule type" value="Genomic_DNA"/>
</dbReference>
<dbReference type="GO" id="GO:1902600">
    <property type="term" value="P:proton transmembrane transport"/>
    <property type="evidence" value="ECO:0007669"/>
    <property type="project" value="InterPro"/>
</dbReference>
<dbReference type="Pfam" id="PF00999">
    <property type="entry name" value="Na_H_Exchanger"/>
    <property type="match status" value="1"/>
</dbReference>
<dbReference type="PANTHER" id="PTHR32468:SF74">
    <property type="entry name" value="CATION_H(+) ANTIPORTER 21-RELATED"/>
    <property type="match status" value="1"/>
</dbReference>
<dbReference type="InterPro" id="IPR050794">
    <property type="entry name" value="CPA2_transporter"/>
</dbReference>
<dbReference type="AlphaFoldDB" id="A0A5N5M2B3"/>
<keyword evidence="8 10" id="KW-0472">Membrane</keyword>
<dbReference type="Gene3D" id="3.40.50.12370">
    <property type="match status" value="1"/>
</dbReference>
<feature type="transmembrane region" description="Helical" evidence="10">
    <location>
        <begin position="320"/>
        <end position="342"/>
    </location>
</feature>
<keyword evidence="6 10" id="KW-1133">Transmembrane helix</keyword>
<feature type="transmembrane region" description="Helical" evidence="10">
    <location>
        <begin position="133"/>
        <end position="156"/>
    </location>
</feature>
<feature type="transmembrane region" description="Helical" evidence="10">
    <location>
        <begin position="380"/>
        <end position="400"/>
    </location>
</feature>
<comment type="caution">
    <text evidence="14">The sequence shown here is derived from an EMBL/GenBank/DDBJ whole genome shotgun (WGS) entry which is preliminary data.</text>
</comment>
<feature type="transmembrane region" description="Helical" evidence="10">
    <location>
        <begin position="204"/>
        <end position="226"/>
    </location>
</feature>
<proteinExistence type="inferred from homology"/>
<protein>
    <submittedName>
        <fullName evidence="14">Uncharacterized protein</fullName>
    </submittedName>
</protein>
<evidence type="ECO:0000256" key="9">
    <source>
        <dbReference type="ARBA" id="ARBA00038341"/>
    </source>
</evidence>
<comment type="subcellular location">
    <subcellularLocation>
        <location evidence="1">Membrane</location>
        <topology evidence="1">Multi-pass membrane protein</topology>
    </subcellularLocation>
</comment>
<keyword evidence="2" id="KW-0813">Transport</keyword>
<evidence type="ECO:0000256" key="1">
    <source>
        <dbReference type="ARBA" id="ARBA00004141"/>
    </source>
</evidence>
<name>A0A5N5M2B3_9ROSI</name>
<evidence type="ECO:0000256" key="8">
    <source>
        <dbReference type="ARBA" id="ARBA00023136"/>
    </source>
</evidence>
<evidence type="ECO:0000259" key="13">
    <source>
        <dbReference type="Pfam" id="PF23259"/>
    </source>
</evidence>
<comment type="similarity">
    <text evidence="9">Belongs to the monovalent cation:proton antiporter 2 (CPA2) transporter (TC 2.A.37) family. CHX (TC 2.A.37.4) subfamily.</text>
</comment>
<feature type="domain" description="Cation/H(+) antiporter central" evidence="12">
    <location>
        <begin position="490"/>
        <end position="624"/>
    </location>
</feature>
<dbReference type="Pfam" id="PF23259">
    <property type="entry name" value="CHX17_C"/>
    <property type="match status" value="1"/>
</dbReference>
<sequence length="855" mass="94427">MVELSGYLVKGSMDDLEACYFVNQTGGNYFQSTSALTSSLPLFALQLSAVLFTTRLLLLILRPLRQPSIVSLIIAGVVLGPSVLGAAPLFSDHLLPFKAVKVLETFANLALVYYMFLFGLEMDLNPIMNSGSVAIWIAVSGILIPLGFGFGLFYLLQLLDMNAKEINGFKGSIFWAITLTATNFPDVTQVLTDLKLLRTDMGRLAMSSAVSSDFFSWILLVLAMSLLNSHPYYVLPSILAFVLLCVFVIRPAISKISNHAVKGDDFTDQHIWFILGWIVFFGFITDVFGLHSMVGGFMLGVIMPRRDAIRMKLMERLDDFVSGILMPLFFLTSGIRTDAGFILKETPWYAVLAIIFLSFGAKILSTMLVFLFHNKPMEDGFALGVIMNTKGVLSIIIINAGRNIKVLNNQTFTLMVFSALAMTCMVEPLIAAIYKPRNKLLRYKNRTIESVLENGVEFKILACVLSNRDAPCMISLLEASNASPDIPICVVAVHLVELTGRNTAMLIVHDQSMTSKSNPIRAKSESDQIIAAFKSYEKRNRDVSVKTITAISPYENMHEDICSLALDTRVSLIIIPFQTVLLTADGRAEDAKSTFPAMNQYVLENAPCSVGLLVDRGLGSIVQTGPARNSSGSKGHRIAMIFIGGPDDREALAYAWRMAGHPDHVSLTVLRFLPGRVAAESAPEHSSSSHDGLVSSMAIQEREKRLDDEYTYEFMFKTLDDESITYTEKVVNNGDETLAEIRRNEADFDLYIVGRGEKTRSVLTSGLSDWNSCKELGTMGDALASSNFASHASVLVIQQYVPKNYIANPFGFSASYGSKSWQPLMFSEQVPFGNSTSISHHYVYDQDEDDDDDDD</sequence>
<dbReference type="Proteomes" id="UP000326939">
    <property type="component" value="Chromosome 7"/>
</dbReference>
<evidence type="ECO:0000256" key="4">
    <source>
        <dbReference type="ARBA" id="ARBA00022692"/>
    </source>
</evidence>
<dbReference type="InterPro" id="IPR006153">
    <property type="entry name" value="Cation/H_exchanger_TM"/>
</dbReference>
<keyword evidence="7" id="KW-0406">Ion transport</keyword>
<feature type="transmembrane region" description="Helical" evidence="10">
    <location>
        <begin position="348"/>
        <end position="373"/>
    </location>
</feature>
<dbReference type="InterPro" id="IPR057291">
    <property type="entry name" value="CHX17_2nd"/>
</dbReference>
<dbReference type="GO" id="GO:0016020">
    <property type="term" value="C:membrane"/>
    <property type="evidence" value="ECO:0007669"/>
    <property type="project" value="UniProtKB-SubCell"/>
</dbReference>
<evidence type="ECO:0000256" key="6">
    <source>
        <dbReference type="ARBA" id="ARBA00022989"/>
    </source>
</evidence>
<gene>
    <name evidence="14" type="ORF">DKX38_011712</name>
</gene>
<dbReference type="PANTHER" id="PTHR32468">
    <property type="entry name" value="CATION/H + ANTIPORTER"/>
    <property type="match status" value="1"/>
</dbReference>
<accession>A0A5N5M2B3</accession>
<dbReference type="InterPro" id="IPR038770">
    <property type="entry name" value="Na+/solute_symporter_sf"/>
</dbReference>
<feature type="transmembrane region" description="Helical" evidence="10">
    <location>
        <begin position="233"/>
        <end position="253"/>
    </location>
</feature>
<feature type="transmembrane region" description="Helical" evidence="10">
    <location>
        <begin position="412"/>
        <end position="434"/>
    </location>
</feature>
<keyword evidence="15" id="KW-1185">Reference proteome</keyword>
<evidence type="ECO:0000259" key="11">
    <source>
        <dbReference type="Pfam" id="PF00999"/>
    </source>
</evidence>
<organism evidence="14 15">
    <name type="scientific">Salix brachista</name>
    <dbReference type="NCBI Taxonomy" id="2182728"/>
    <lineage>
        <taxon>Eukaryota</taxon>
        <taxon>Viridiplantae</taxon>
        <taxon>Streptophyta</taxon>
        <taxon>Embryophyta</taxon>
        <taxon>Tracheophyta</taxon>
        <taxon>Spermatophyta</taxon>
        <taxon>Magnoliopsida</taxon>
        <taxon>eudicotyledons</taxon>
        <taxon>Gunneridae</taxon>
        <taxon>Pentapetalae</taxon>
        <taxon>rosids</taxon>
        <taxon>fabids</taxon>
        <taxon>Malpighiales</taxon>
        <taxon>Salicaceae</taxon>
        <taxon>Saliceae</taxon>
        <taxon>Salix</taxon>
    </lineage>
</organism>
<evidence type="ECO:0000313" key="15">
    <source>
        <dbReference type="Proteomes" id="UP000326939"/>
    </source>
</evidence>
<reference evidence="15" key="1">
    <citation type="journal article" date="2019" name="Gigascience">
        <title>De novo genome assembly of the endangered Acer yangbiense, a plant species with extremely small populations endemic to Yunnan Province, China.</title>
        <authorList>
            <person name="Yang J."/>
            <person name="Wariss H.M."/>
            <person name="Tao L."/>
            <person name="Zhang R."/>
            <person name="Yun Q."/>
            <person name="Hollingsworth P."/>
            <person name="Dao Z."/>
            <person name="Luo G."/>
            <person name="Guo H."/>
            <person name="Ma Y."/>
            <person name="Sun W."/>
        </authorList>
    </citation>
    <scope>NUCLEOTIDE SEQUENCE [LARGE SCALE GENOMIC DNA]</scope>
    <source>
        <strain evidence="15">cv. br00</strain>
    </source>
</reference>
<dbReference type="InterPro" id="IPR057290">
    <property type="entry name" value="CHX17_C"/>
</dbReference>
<evidence type="ECO:0000313" key="14">
    <source>
        <dbReference type="EMBL" id="KAB5548306.1"/>
    </source>
</evidence>
<feature type="domain" description="Cation/H+ exchanger transmembrane" evidence="11">
    <location>
        <begin position="54"/>
        <end position="429"/>
    </location>
</feature>
<feature type="transmembrane region" description="Helical" evidence="10">
    <location>
        <begin position="273"/>
        <end position="299"/>
    </location>
</feature>
<dbReference type="GO" id="GO:0012505">
    <property type="term" value="C:endomembrane system"/>
    <property type="evidence" value="ECO:0007669"/>
    <property type="project" value="TreeGrafter"/>
</dbReference>
<evidence type="ECO:0000256" key="7">
    <source>
        <dbReference type="ARBA" id="ARBA00023065"/>
    </source>
</evidence>
<evidence type="ECO:0000259" key="12">
    <source>
        <dbReference type="Pfam" id="PF23256"/>
    </source>
</evidence>
<dbReference type="GO" id="GO:0006885">
    <property type="term" value="P:regulation of pH"/>
    <property type="evidence" value="ECO:0007669"/>
    <property type="project" value="TreeGrafter"/>
</dbReference>
<dbReference type="GO" id="GO:0006813">
    <property type="term" value="P:potassium ion transport"/>
    <property type="evidence" value="ECO:0007669"/>
    <property type="project" value="UniProtKB-KW"/>
</dbReference>
<feature type="transmembrane region" description="Helical" evidence="10">
    <location>
        <begin position="40"/>
        <end position="61"/>
    </location>
</feature>
<evidence type="ECO:0000256" key="10">
    <source>
        <dbReference type="SAM" id="Phobius"/>
    </source>
</evidence>
<dbReference type="Pfam" id="PF23256">
    <property type="entry name" value="CHX17_2nd"/>
    <property type="match status" value="1"/>
</dbReference>
<keyword evidence="5" id="KW-0630">Potassium</keyword>